<keyword evidence="3" id="KW-0732">Signal</keyword>
<dbReference type="HOGENOM" id="CLU_1845323_0_0_1"/>
<keyword evidence="2" id="KW-0472">Membrane</keyword>
<gene>
    <name evidence="4" type="ORF">GYMLUDRAFT_664708</name>
</gene>
<evidence type="ECO:0000313" key="4">
    <source>
        <dbReference type="EMBL" id="KIK59876.1"/>
    </source>
</evidence>
<evidence type="ECO:0000256" key="2">
    <source>
        <dbReference type="SAM" id="Phobius"/>
    </source>
</evidence>
<evidence type="ECO:0000256" key="1">
    <source>
        <dbReference type="SAM" id="MobiDB-lite"/>
    </source>
</evidence>
<evidence type="ECO:0000313" key="5">
    <source>
        <dbReference type="Proteomes" id="UP000053593"/>
    </source>
</evidence>
<accession>A0A0D0BWB4</accession>
<organism evidence="4 5">
    <name type="scientific">Collybiopsis luxurians FD-317 M1</name>
    <dbReference type="NCBI Taxonomy" id="944289"/>
    <lineage>
        <taxon>Eukaryota</taxon>
        <taxon>Fungi</taxon>
        <taxon>Dikarya</taxon>
        <taxon>Basidiomycota</taxon>
        <taxon>Agaricomycotina</taxon>
        <taxon>Agaricomycetes</taxon>
        <taxon>Agaricomycetidae</taxon>
        <taxon>Agaricales</taxon>
        <taxon>Marasmiineae</taxon>
        <taxon>Omphalotaceae</taxon>
        <taxon>Collybiopsis</taxon>
        <taxon>Collybiopsis luxurians</taxon>
    </lineage>
</organism>
<keyword evidence="2" id="KW-1133">Transmembrane helix</keyword>
<keyword evidence="5" id="KW-1185">Reference proteome</keyword>
<protein>
    <submittedName>
        <fullName evidence="4">Uncharacterized protein</fullName>
    </submittedName>
</protein>
<feature type="chain" id="PRO_5002219840" evidence="3">
    <location>
        <begin position="28"/>
        <end position="139"/>
    </location>
</feature>
<keyword evidence="2" id="KW-0812">Transmembrane</keyword>
<feature type="signal peptide" evidence="3">
    <location>
        <begin position="1"/>
        <end position="27"/>
    </location>
</feature>
<dbReference type="Proteomes" id="UP000053593">
    <property type="component" value="Unassembled WGS sequence"/>
</dbReference>
<proteinExistence type="predicted"/>
<sequence length="139" mass="15017">MLPPELMRWHLFLPLLLFLSFFVLELSLRDLPPEVFQVEPFYYLHDIPHHLYGQPTFFTSLFVMFVKPIFLAGLFASVAVNALPQYGSSSSNSGCSSGDCGSSSSSSSGYSGSYSGSSSSDSSSSMSSDCGSSGCVHQR</sequence>
<reference evidence="4 5" key="1">
    <citation type="submission" date="2014-04" db="EMBL/GenBank/DDBJ databases">
        <title>Evolutionary Origins and Diversification of the Mycorrhizal Mutualists.</title>
        <authorList>
            <consortium name="DOE Joint Genome Institute"/>
            <consortium name="Mycorrhizal Genomics Consortium"/>
            <person name="Kohler A."/>
            <person name="Kuo A."/>
            <person name="Nagy L.G."/>
            <person name="Floudas D."/>
            <person name="Copeland A."/>
            <person name="Barry K.W."/>
            <person name="Cichocki N."/>
            <person name="Veneault-Fourrey C."/>
            <person name="LaButti K."/>
            <person name="Lindquist E.A."/>
            <person name="Lipzen A."/>
            <person name="Lundell T."/>
            <person name="Morin E."/>
            <person name="Murat C."/>
            <person name="Riley R."/>
            <person name="Ohm R."/>
            <person name="Sun H."/>
            <person name="Tunlid A."/>
            <person name="Henrissat B."/>
            <person name="Grigoriev I.V."/>
            <person name="Hibbett D.S."/>
            <person name="Martin F."/>
        </authorList>
    </citation>
    <scope>NUCLEOTIDE SEQUENCE [LARGE SCALE GENOMIC DNA]</scope>
    <source>
        <strain evidence="4 5">FD-317 M1</strain>
    </source>
</reference>
<dbReference type="AlphaFoldDB" id="A0A0D0BWB4"/>
<feature type="transmembrane region" description="Helical" evidence="2">
    <location>
        <begin position="61"/>
        <end position="83"/>
    </location>
</feature>
<feature type="region of interest" description="Disordered" evidence="1">
    <location>
        <begin position="86"/>
        <end position="139"/>
    </location>
</feature>
<evidence type="ECO:0000256" key="3">
    <source>
        <dbReference type="SAM" id="SignalP"/>
    </source>
</evidence>
<name>A0A0D0BWB4_9AGAR</name>
<dbReference type="EMBL" id="KN834778">
    <property type="protein sequence ID" value="KIK59876.1"/>
    <property type="molecule type" value="Genomic_DNA"/>
</dbReference>